<dbReference type="GO" id="GO:0005829">
    <property type="term" value="C:cytosol"/>
    <property type="evidence" value="ECO:0007669"/>
    <property type="project" value="TreeGrafter"/>
</dbReference>
<sequence>MNQKVNVQKDSGIKEYFHNPFAHQNTLILENDAEASILYGSNDRYLRLVRDAFQIQLVARHGVLKLEGEKERVSASRKVLSGLLEIVRTTGRLDADDVEQAIVDVKGETGDETAQTIDVFQRGLFIKPKTEGQAKYIEAIKKNDLVFCIGPAGTGKTYLAVAMALSFLKSGRIRRIVLARPAVEAGEKLGYLPGDIKAKVNPYLRPLYDAIADMMDVGHVKKYLESDIIEILPLAYMRGRTLNDAFIILDEAQNCTVKQMKTFLTRLGVKSKVVVTGDITQVDLPGGELSGLIDVQERLMAIQDISFVYLTKADIIRHKLVQDIVDAYEL</sequence>
<dbReference type="InterPro" id="IPR003714">
    <property type="entry name" value="PhoH"/>
</dbReference>
<gene>
    <name evidence="8" type="ORF">BROFUL_03298</name>
</gene>
<evidence type="ECO:0000256" key="4">
    <source>
        <dbReference type="ARBA" id="ARBA00022741"/>
    </source>
</evidence>
<dbReference type="InterPro" id="IPR027417">
    <property type="entry name" value="P-loop_NTPase"/>
</dbReference>
<dbReference type="FunFam" id="3.40.50.300:FF:000013">
    <property type="entry name" value="PhoH family ATPase"/>
    <property type="match status" value="1"/>
</dbReference>
<comment type="similarity">
    <text evidence="2">Belongs to the PhoH family.</text>
</comment>
<evidence type="ECO:0000256" key="1">
    <source>
        <dbReference type="ARBA" id="ARBA00004496"/>
    </source>
</evidence>
<comment type="caution">
    <text evidence="8">The sequence shown here is derived from an EMBL/GenBank/DDBJ whole genome shotgun (WGS) entry which is preliminary data.</text>
</comment>
<keyword evidence="9" id="KW-1185">Reference proteome</keyword>
<dbReference type="InterPro" id="IPR051451">
    <property type="entry name" value="PhoH2-like"/>
</dbReference>
<dbReference type="AlphaFoldDB" id="A0A0M2UQU5"/>
<evidence type="ECO:0000256" key="2">
    <source>
        <dbReference type="ARBA" id="ARBA00010393"/>
    </source>
</evidence>
<reference evidence="8 9" key="1">
    <citation type="journal article" date="2013" name="BMC Microbiol.">
        <title>Identification of the type II cytochrome c maturation pathway in anammox bacteria by comparative genomics.</title>
        <authorList>
            <person name="Ferousi C."/>
            <person name="Speth D.R."/>
            <person name="Reimann J."/>
            <person name="Op den Camp H.J."/>
            <person name="Allen J.W."/>
            <person name="Keltjens J.T."/>
            <person name="Jetten M.S."/>
        </authorList>
    </citation>
    <scope>NUCLEOTIDE SEQUENCE [LARGE SCALE GENOMIC DNA]</scope>
    <source>
        <strain evidence="8">RU1</strain>
    </source>
</reference>
<evidence type="ECO:0000256" key="6">
    <source>
        <dbReference type="ARBA" id="ARBA00039970"/>
    </source>
</evidence>
<accession>A0A0M2UQU5</accession>
<evidence type="ECO:0000256" key="3">
    <source>
        <dbReference type="ARBA" id="ARBA00022490"/>
    </source>
</evidence>
<organism evidence="8 9">
    <name type="scientific">Candidatus Brocadia fulgida</name>
    <dbReference type="NCBI Taxonomy" id="380242"/>
    <lineage>
        <taxon>Bacteria</taxon>
        <taxon>Pseudomonadati</taxon>
        <taxon>Planctomycetota</taxon>
        <taxon>Candidatus Brocadiia</taxon>
        <taxon>Candidatus Brocadiales</taxon>
        <taxon>Candidatus Brocadiaceae</taxon>
        <taxon>Candidatus Brocadia</taxon>
    </lineage>
</organism>
<dbReference type="GO" id="GO:0005524">
    <property type="term" value="F:ATP binding"/>
    <property type="evidence" value="ECO:0007669"/>
    <property type="project" value="UniProtKB-KW"/>
</dbReference>
<evidence type="ECO:0000313" key="8">
    <source>
        <dbReference type="EMBL" id="KKO18020.1"/>
    </source>
</evidence>
<evidence type="ECO:0000256" key="5">
    <source>
        <dbReference type="ARBA" id="ARBA00022840"/>
    </source>
</evidence>
<keyword evidence="3" id="KW-0963">Cytoplasm</keyword>
<evidence type="ECO:0000259" key="7">
    <source>
        <dbReference type="Pfam" id="PF02562"/>
    </source>
</evidence>
<dbReference type="PATRIC" id="fig|380242.3.peg.4066"/>
<keyword evidence="5" id="KW-0067">ATP-binding</keyword>
<proteinExistence type="inferred from homology"/>
<dbReference type="PANTHER" id="PTHR30473">
    <property type="entry name" value="PROTEIN PHOH"/>
    <property type="match status" value="1"/>
</dbReference>
<dbReference type="Proteomes" id="UP000034954">
    <property type="component" value="Unassembled WGS sequence"/>
</dbReference>
<feature type="domain" description="PhoH-like protein" evidence="7">
    <location>
        <begin position="126"/>
        <end position="329"/>
    </location>
</feature>
<dbReference type="EMBL" id="LAQJ01000301">
    <property type="protein sequence ID" value="KKO18020.1"/>
    <property type="molecule type" value="Genomic_DNA"/>
</dbReference>
<dbReference type="Pfam" id="PF02562">
    <property type="entry name" value="PhoH"/>
    <property type="match status" value="1"/>
</dbReference>
<comment type="subcellular location">
    <subcellularLocation>
        <location evidence="1">Cytoplasm</location>
    </subcellularLocation>
</comment>
<evidence type="ECO:0000313" key="9">
    <source>
        <dbReference type="Proteomes" id="UP000034954"/>
    </source>
</evidence>
<dbReference type="SUPFAM" id="SSF52540">
    <property type="entry name" value="P-loop containing nucleoside triphosphate hydrolases"/>
    <property type="match status" value="1"/>
</dbReference>
<keyword evidence="4" id="KW-0547">Nucleotide-binding</keyword>
<protein>
    <recommendedName>
        <fullName evidence="6">PhoH-like protein</fullName>
    </recommendedName>
</protein>
<name>A0A0M2UQU5_9BACT</name>
<dbReference type="Gene3D" id="3.40.50.300">
    <property type="entry name" value="P-loop containing nucleotide triphosphate hydrolases"/>
    <property type="match status" value="1"/>
</dbReference>
<dbReference type="PANTHER" id="PTHR30473:SF1">
    <property type="entry name" value="PHOH-LIKE PROTEIN"/>
    <property type="match status" value="1"/>
</dbReference>